<dbReference type="InterPro" id="IPR037282">
    <property type="entry name" value="CapZ_alpha/beta"/>
</dbReference>
<sequence length="48" mass="5731">MVKDMENKMRQTLNEIYFRKIKDVLNHLRSAGDLKLANKQWQLAAELK</sequence>
<protein>
    <submittedName>
        <fullName evidence="2">F-actin-capping protein subunit beta</fullName>
    </submittedName>
</protein>
<reference evidence="2" key="1">
    <citation type="submission" date="2023-03" db="EMBL/GenBank/DDBJ databases">
        <authorList>
            <person name="Steffen K."/>
            <person name="Cardenas P."/>
        </authorList>
    </citation>
    <scope>NUCLEOTIDE SEQUENCE</scope>
</reference>
<dbReference type="InterPro" id="IPR042276">
    <property type="entry name" value="CapZ_alpha/beta_2"/>
</dbReference>
<dbReference type="GO" id="GO:0003779">
    <property type="term" value="F:actin binding"/>
    <property type="evidence" value="ECO:0007669"/>
    <property type="project" value="UniProtKB-KW"/>
</dbReference>
<evidence type="ECO:0000256" key="1">
    <source>
        <dbReference type="ARBA" id="ARBA00023203"/>
    </source>
</evidence>
<dbReference type="AlphaFoldDB" id="A0AA35WAS1"/>
<dbReference type="EMBL" id="CASHTH010001284">
    <property type="protein sequence ID" value="CAI8013674.1"/>
    <property type="molecule type" value="Genomic_DNA"/>
</dbReference>
<dbReference type="Gene3D" id="3.90.1150.210">
    <property type="entry name" value="F-actin capping protein, beta subunit"/>
    <property type="match status" value="1"/>
</dbReference>
<comment type="caution">
    <text evidence="2">The sequence shown here is derived from an EMBL/GenBank/DDBJ whole genome shotgun (WGS) entry which is preliminary data.</text>
</comment>
<evidence type="ECO:0000313" key="2">
    <source>
        <dbReference type="EMBL" id="CAI8013674.1"/>
    </source>
</evidence>
<evidence type="ECO:0000313" key="3">
    <source>
        <dbReference type="Proteomes" id="UP001174909"/>
    </source>
</evidence>
<dbReference type="Proteomes" id="UP001174909">
    <property type="component" value="Unassembled WGS sequence"/>
</dbReference>
<keyword evidence="3" id="KW-1185">Reference proteome</keyword>
<proteinExistence type="predicted"/>
<accession>A0AA35WAS1</accession>
<gene>
    <name evidence="2" type="ORF">GBAR_LOCUS8629</name>
</gene>
<organism evidence="2 3">
    <name type="scientific">Geodia barretti</name>
    <name type="common">Barrett's horny sponge</name>
    <dbReference type="NCBI Taxonomy" id="519541"/>
    <lineage>
        <taxon>Eukaryota</taxon>
        <taxon>Metazoa</taxon>
        <taxon>Porifera</taxon>
        <taxon>Demospongiae</taxon>
        <taxon>Heteroscleromorpha</taxon>
        <taxon>Tetractinellida</taxon>
        <taxon>Astrophorina</taxon>
        <taxon>Geodiidae</taxon>
        <taxon>Geodia</taxon>
    </lineage>
</organism>
<keyword evidence="1" id="KW-0009">Actin-binding</keyword>
<name>A0AA35WAS1_GEOBA</name>
<dbReference type="SUPFAM" id="SSF90096">
    <property type="entry name" value="Subunits of heterodimeric actin filament capping protein Capz"/>
    <property type="match status" value="1"/>
</dbReference>